<gene>
    <name evidence="1" type="ORF">AVEN_25093_1</name>
</gene>
<dbReference type="AlphaFoldDB" id="A0A4Y2JEP4"/>
<comment type="caution">
    <text evidence="1">The sequence shown here is derived from an EMBL/GenBank/DDBJ whole genome shotgun (WGS) entry which is preliminary data.</text>
</comment>
<evidence type="ECO:0000313" key="1">
    <source>
        <dbReference type="EMBL" id="GBM88507.1"/>
    </source>
</evidence>
<reference evidence="1 2" key="1">
    <citation type="journal article" date="2019" name="Sci. Rep.">
        <title>Orb-weaving spider Araneus ventricosus genome elucidates the spidroin gene catalogue.</title>
        <authorList>
            <person name="Kono N."/>
            <person name="Nakamura H."/>
            <person name="Ohtoshi R."/>
            <person name="Moran D.A.P."/>
            <person name="Shinohara A."/>
            <person name="Yoshida Y."/>
            <person name="Fujiwara M."/>
            <person name="Mori M."/>
            <person name="Tomita M."/>
            <person name="Arakawa K."/>
        </authorList>
    </citation>
    <scope>NUCLEOTIDE SEQUENCE [LARGE SCALE GENOMIC DNA]</scope>
</reference>
<name>A0A4Y2JEP4_ARAVE</name>
<evidence type="ECO:0000313" key="2">
    <source>
        <dbReference type="Proteomes" id="UP000499080"/>
    </source>
</evidence>
<protein>
    <submittedName>
        <fullName evidence="1">Uncharacterized protein</fullName>
    </submittedName>
</protein>
<accession>A0A4Y2JEP4</accession>
<dbReference type="Proteomes" id="UP000499080">
    <property type="component" value="Unassembled WGS sequence"/>
</dbReference>
<organism evidence="1 2">
    <name type="scientific">Araneus ventricosus</name>
    <name type="common">Orbweaver spider</name>
    <name type="synonym">Epeira ventricosa</name>
    <dbReference type="NCBI Taxonomy" id="182803"/>
    <lineage>
        <taxon>Eukaryota</taxon>
        <taxon>Metazoa</taxon>
        <taxon>Ecdysozoa</taxon>
        <taxon>Arthropoda</taxon>
        <taxon>Chelicerata</taxon>
        <taxon>Arachnida</taxon>
        <taxon>Araneae</taxon>
        <taxon>Araneomorphae</taxon>
        <taxon>Entelegynae</taxon>
        <taxon>Araneoidea</taxon>
        <taxon>Araneidae</taxon>
        <taxon>Araneus</taxon>
    </lineage>
</organism>
<proteinExistence type="predicted"/>
<keyword evidence="2" id="KW-1185">Reference proteome</keyword>
<sequence length="89" mass="9958">MQKSDKNVKGRRKINQELRERQTGAAVNFALLESKFPALSNVELSVGRQKQHFLPLKLEPRELSLEQLSLGTTSSFGLFSPSFSSPVVK</sequence>
<dbReference type="EMBL" id="BGPR01003470">
    <property type="protein sequence ID" value="GBM88507.1"/>
    <property type="molecule type" value="Genomic_DNA"/>
</dbReference>